<dbReference type="EMBL" id="CM008975">
    <property type="protein sequence ID" value="PNW73042.1"/>
    <property type="molecule type" value="Genomic_DNA"/>
</dbReference>
<dbReference type="InParanoid" id="A0A2K3CXN3"/>
<protein>
    <submittedName>
        <fullName evidence="2">Uncharacterized protein</fullName>
    </submittedName>
</protein>
<gene>
    <name evidence="2" type="ORF">CHLRE_14g616589v5</name>
</gene>
<sequence length="250" mass="24836">MQRLHRQAIAALQAPSELAAAGAADAATGGGAHQAAPKLRAIVGIDGGADPVASSGAGWEWLDGEPSPGVYDVDVELDLPAATEQLAITEGELAAAHANSSHSGGGASEAPLPMPGGGDPVTPAPAANRDASALTPATAAVASVAPAAKTARSPLAPAAGAGTAGAAREESAADMVILMCALCGCATKESEMLARIATSIQLSTTEQELYSYVYMLKLQPYMDERLVTAADAVLAARGARTPQAMAAARS</sequence>
<feature type="region of interest" description="Disordered" evidence="1">
    <location>
        <begin position="95"/>
        <end position="132"/>
    </location>
</feature>
<organism evidence="2 3">
    <name type="scientific">Chlamydomonas reinhardtii</name>
    <name type="common">Chlamydomonas smithii</name>
    <dbReference type="NCBI Taxonomy" id="3055"/>
    <lineage>
        <taxon>Eukaryota</taxon>
        <taxon>Viridiplantae</taxon>
        <taxon>Chlorophyta</taxon>
        <taxon>core chlorophytes</taxon>
        <taxon>Chlorophyceae</taxon>
        <taxon>CS clade</taxon>
        <taxon>Chlamydomonadales</taxon>
        <taxon>Chlamydomonadaceae</taxon>
        <taxon>Chlamydomonas</taxon>
    </lineage>
</organism>
<proteinExistence type="predicted"/>
<evidence type="ECO:0000313" key="2">
    <source>
        <dbReference type="EMBL" id="PNW73042.1"/>
    </source>
</evidence>
<dbReference type="Proteomes" id="UP000006906">
    <property type="component" value="Chromosome 14"/>
</dbReference>
<dbReference type="Gramene" id="PNW73042">
    <property type="protein sequence ID" value="PNW73042"/>
    <property type="gene ID" value="CHLRE_14g616589v5"/>
</dbReference>
<dbReference type="GeneID" id="66056205"/>
<accession>A0A2K3CXN3</accession>
<evidence type="ECO:0000313" key="3">
    <source>
        <dbReference type="Proteomes" id="UP000006906"/>
    </source>
</evidence>
<dbReference type="OrthoDB" id="550929at2759"/>
<dbReference type="KEGG" id="cre:CHLRE_14g616589v5"/>
<keyword evidence="3" id="KW-1185">Reference proteome</keyword>
<dbReference type="RefSeq" id="XP_042916770.1">
    <property type="nucleotide sequence ID" value="XM_043070097.1"/>
</dbReference>
<name>A0A2K3CXN3_CHLRE</name>
<dbReference type="AlphaFoldDB" id="A0A2K3CXN3"/>
<evidence type="ECO:0000256" key="1">
    <source>
        <dbReference type="SAM" id="MobiDB-lite"/>
    </source>
</evidence>
<reference evidence="2 3" key="1">
    <citation type="journal article" date="2007" name="Science">
        <title>The Chlamydomonas genome reveals the evolution of key animal and plant functions.</title>
        <authorList>
            <person name="Merchant S.S."/>
            <person name="Prochnik S.E."/>
            <person name="Vallon O."/>
            <person name="Harris E.H."/>
            <person name="Karpowicz S.J."/>
            <person name="Witman G.B."/>
            <person name="Terry A."/>
            <person name="Salamov A."/>
            <person name="Fritz-Laylin L.K."/>
            <person name="Marechal-Drouard L."/>
            <person name="Marshall W.F."/>
            <person name="Qu L.H."/>
            <person name="Nelson D.R."/>
            <person name="Sanderfoot A.A."/>
            <person name="Spalding M.H."/>
            <person name="Kapitonov V.V."/>
            <person name="Ren Q."/>
            <person name="Ferris P."/>
            <person name="Lindquist E."/>
            <person name="Shapiro H."/>
            <person name="Lucas S.M."/>
            <person name="Grimwood J."/>
            <person name="Schmutz J."/>
            <person name="Cardol P."/>
            <person name="Cerutti H."/>
            <person name="Chanfreau G."/>
            <person name="Chen C.L."/>
            <person name="Cognat V."/>
            <person name="Croft M.T."/>
            <person name="Dent R."/>
            <person name="Dutcher S."/>
            <person name="Fernandez E."/>
            <person name="Fukuzawa H."/>
            <person name="Gonzalez-Ballester D."/>
            <person name="Gonzalez-Halphen D."/>
            <person name="Hallmann A."/>
            <person name="Hanikenne M."/>
            <person name="Hippler M."/>
            <person name="Inwood W."/>
            <person name="Jabbari K."/>
            <person name="Kalanon M."/>
            <person name="Kuras R."/>
            <person name="Lefebvre P.A."/>
            <person name="Lemaire S.D."/>
            <person name="Lobanov A.V."/>
            <person name="Lohr M."/>
            <person name="Manuell A."/>
            <person name="Meier I."/>
            <person name="Mets L."/>
            <person name="Mittag M."/>
            <person name="Mittelmeier T."/>
            <person name="Moroney J.V."/>
            <person name="Moseley J."/>
            <person name="Napoli C."/>
            <person name="Nedelcu A.M."/>
            <person name="Niyogi K."/>
            <person name="Novoselov S.V."/>
            <person name="Paulsen I.T."/>
            <person name="Pazour G."/>
            <person name="Purton S."/>
            <person name="Ral J.P."/>
            <person name="Riano-Pachon D.M."/>
            <person name="Riekhof W."/>
            <person name="Rymarquis L."/>
            <person name="Schroda M."/>
            <person name="Stern D."/>
            <person name="Umen J."/>
            <person name="Willows R."/>
            <person name="Wilson N."/>
            <person name="Zimmer S.L."/>
            <person name="Allmer J."/>
            <person name="Balk J."/>
            <person name="Bisova K."/>
            <person name="Chen C.J."/>
            <person name="Elias M."/>
            <person name="Gendler K."/>
            <person name="Hauser C."/>
            <person name="Lamb M.R."/>
            <person name="Ledford H."/>
            <person name="Long J.C."/>
            <person name="Minagawa J."/>
            <person name="Page M.D."/>
            <person name="Pan J."/>
            <person name="Pootakham W."/>
            <person name="Roje S."/>
            <person name="Rose A."/>
            <person name="Stahlberg E."/>
            <person name="Terauchi A.M."/>
            <person name="Yang P."/>
            <person name="Ball S."/>
            <person name="Bowler C."/>
            <person name="Dieckmann C.L."/>
            <person name="Gladyshev V.N."/>
            <person name="Green P."/>
            <person name="Jorgensen R."/>
            <person name="Mayfield S."/>
            <person name="Mueller-Roeber B."/>
            <person name="Rajamani S."/>
            <person name="Sayre R.T."/>
            <person name="Brokstein P."/>
            <person name="Dubchak I."/>
            <person name="Goodstein D."/>
            <person name="Hornick L."/>
            <person name="Huang Y.W."/>
            <person name="Jhaveri J."/>
            <person name="Luo Y."/>
            <person name="Martinez D."/>
            <person name="Ngau W.C."/>
            <person name="Otillar B."/>
            <person name="Poliakov A."/>
            <person name="Porter A."/>
            <person name="Szajkowski L."/>
            <person name="Werner G."/>
            <person name="Zhou K."/>
            <person name="Grigoriev I.V."/>
            <person name="Rokhsar D.S."/>
            <person name="Grossman A.R."/>
        </authorList>
    </citation>
    <scope>NUCLEOTIDE SEQUENCE [LARGE SCALE GENOMIC DNA]</scope>
    <source>
        <strain evidence="3">CC-503</strain>
    </source>
</reference>